<feature type="transmembrane region" description="Helical" evidence="5">
    <location>
        <begin position="20"/>
        <end position="39"/>
    </location>
</feature>
<proteinExistence type="predicted"/>
<dbReference type="GO" id="GO:0000271">
    <property type="term" value="P:polysaccharide biosynthetic process"/>
    <property type="evidence" value="ECO:0007669"/>
    <property type="project" value="InterPro"/>
</dbReference>
<evidence type="ECO:0000256" key="2">
    <source>
        <dbReference type="ARBA" id="ARBA00022692"/>
    </source>
</evidence>
<keyword evidence="3 5" id="KW-1133">Transmembrane helix</keyword>
<dbReference type="EMBL" id="JNAR01000002">
    <property type="protein sequence ID" value="KGG10527.1"/>
    <property type="molecule type" value="Genomic_DNA"/>
</dbReference>
<gene>
    <name evidence="7" type="ORF">EV01_0155</name>
</gene>
<reference evidence="8" key="1">
    <citation type="journal article" date="2014" name="Sci. Data">
        <title>Genomes of diverse isolates of the marine cyanobacterium Prochlorococcus.</title>
        <authorList>
            <person name="Biller S."/>
            <person name="Berube P."/>
            <person name="Thompson J."/>
            <person name="Kelly L."/>
            <person name="Roggensack S."/>
            <person name="Awad L."/>
            <person name="Roache-Johnson K."/>
            <person name="Ding H."/>
            <person name="Giovannoni S.J."/>
            <person name="Moore L.R."/>
            <person name="Chisholm S.W."/>
        </authorList>
    </citation>
    <scope>NUCLEOTIDE SEQUENCE [LARGE SCALE GENOMIC DNA]</scope>
</reference>
<evidence type="ECO:0000259" key="6">
    <source>
        <dbReference type="Pfam" id="PF04138"/>
    </source>
</evidence>
<feature type="transmembrane region" description="Helical" evidence="5">
    <location>
        <begin position="45"/>
        <end position="63"/>
    </location>
</feature>
<dbReference type="AlphaFoldDB" id="A0A0A2BBK9"/>
<evidence type="ECO:0000256" key="5">
    <source>
        <dbReference type="SAM" id="Phobius"/>
    </source>
</evidence>
<feature type="transmembrane region" description="Helical" evidence="5">
    <location>
        <begin position="84"/>
        <end position="105"/>
    </location>
</feature>
<accession>A0A0A2BBK9</accession>
<keyword evidence="4 5" id="KW-0472">Membrane</keyword>
<evidence type="ECO:0000313" key="7">
    <source>
        <dbReference type="EMBL" id="KGG10527.1"/>
    </source>
</evidence>
<evidence type="ECO:0000256" key="1">
    <source>
        <dbReference type="ARBA" id="ARBA00004141"/>
    </source>
</evidence>
<keyword evidence="2 5" id="KW-0812">Transmembrane</keyword>
<evidence type="ECO:0000256" key="4">
    <source>
        <dbReference type="ARBA" id="ARBA00023136"/>
    </source>
</evidence>
<name>A0A0A2BBK9_PROMR</name>
<feature type="domain" description="GtrA/DPMS transmembrane" evidence="6">
    <location>
        <begin position="19"/>
        <end position="131"/>
    </location>
</feature>
<feature type="transmembrane region" description="Helical" evidence="5">
    <location>
        <begin position="111"/>
        <end position="130"/>
    </location>
</feature>
<organism evidence="7 8">
    <name type="scientific">Prochlorococcus marinus str. MIT 9401</name>
    <dbReference type="NCBI Taxonomy" id="167551"/>
    <lineage>
        <taxon>Bacteria</taxon>
        <taxon>Bacillati</taxon>
        <taxon>Cyanobacteriota</taxon>
        <taxon>Cyanophyceae</taxon>
        <taxon>Synechococcales</taxon>
        <taxon>Prochlorococcaceae</taxon>
        <taxon>Prochlorococcus</taxon>
    </lineage>
</organism>
<dbReference type="InterPro" id="IPR007267">
    <property type="entry name" value="GtrA_DPMS_TM"/>
</dbReference>
<protein>
    <recommendedName>
        <fullName evidence="6">GtrA/DPMS transmembrane domain-containing protein</fullName>
    </recommendedName>
</protein>
<comment type="subcellular location">
    <subcellularLocation>
        <location evidence="1">Membrane</location>
        <topology evidence="1">Multi-pass membrane protein</topology>
    </subcellularLocation>
</comment>
<sequence>MNQTTISSNILMINNLKKKFLILGFLNFLITNFVLQILLFLSSVLFATLVSQVINLVLGYYLYSKYVFSIEKNKNKFFLRYFHLAIFSWFINNYFINLLTINFLISKNISALLVIPLLTLLSFYTQKYYVFAKK</sequence>
<dbReference type="GO" id="GO:0016020">
    <property type="term" value="C:membrane"/>
    <property type="evidence" value="ECO:0007669"/>
    <property type="project" value="UniProtKB-SubCell"/>
</dbReference>
<dbReference type="Proteomes" id="UP000030481">
    <property type="component" value="Unassembled WGS sequence"/>
</dbReference>
<comment type="caution">
    <text evidence="7">The sequence shown here is derived from an EMBL/GenBank/DDBJ whole genome shotgun (WGS) entry which is preliminary data.</text>
</comment>
<evidence type="ECO:0000256" key="3">
    <source>
        <dbReference type="ARBA" id="ARBA00022989"/>
    </source>
</evidence>
<evidence type="ECO:0000313" key="8">
    <source>
        <dbReference type="Proteomes" id="UP000030481"/>
    </source>
</evidence>
<dbReference type="Pfam" id="PF04138">
    <property type="entry name" value="GtrA_DPMS_TM"/>
    <property type="match status" value="1"/>
</dbReference>